<dbReference type="AlphaFoldDB" id="A0AA36I9Z3"/>
<evidence type="ECO:0000313" key="3">
    <source>
        <dbReference type="Proteomes" id="UP001178507"/>
    </source>
</evidence>
<sequence>RLFLLVPGAAAISSTDCWVGGWTPEICCSAPGAKGNPLCWDSVFTYDRCCTETEEGIQFDLRRRNFVADMVRRGATVHFDIRHVSGGRTGAVASRALSARSTVLRVPSTQVFSLKSVHSAVMEASRHNSCDAHAVLGLGLALERVNPNSVLADWIKLLPLTFANVLWFSERQLELVKRTFFSYIVQNWFEDLDCMGRAVREMNPNLWRGRAVTKEDLRWALSVVKTRGFAFEGTRESTMLIPLADFLNHNMVASVRTATLAEDALRFVATKDVMPGDVGGPVGPHRAAHCHTGLVVAGMSEMKTGNVDFWGVKRKRTKVFEEPTDAAGWASRAFRAYQSSSKAVREAKLQQAEAEKHAEKQAEAAMLQSRVNAVAYAVKSPSVLPYVKFCGQLAKRLKALRASDADGSANLEMRRFCAGLENFLDASARRPETLATRAGLRLYDVPPLEYPAKPQWMPSVPSFHVPAGLSGAAAAKLAQVKQLGMPESLLMWQRAEPWRVSSCKRRTRSAAFF</sequence>
<dbReference type="Gene3D" id="3.90.1410.10">
    <property type="entry name" value="set domain protein methyltransferase, domain 1"/>
    <property type="match status" value="1"/>
</dbReference>
<feature type="chain" id="PRO_5041437389" description="SET domain-containing protein" evidence="1">
    <location>
        <begin position="18"/>
        <end position="513"/>
    </location>
</feature>
<proteinExistence type="predicted"/>
<dbReference type="SUPFAM" id="SSF82199">
    <property type="entry name" value="SET domain"/>
    <property type="match status" value="1"/>
</dbReference>
<dbReference type="InterPro" id="IPR050600">
    <property type="entry name" value="SETD3_SETD6_MTase"/>
</dbReference>
<name>A0AA36I9Z3_9DINO</name>
<dbReference type="PANTHER" id="PTHR13271:SF148">
    <property type="entry name" value="SET DOMAIN-CONTAINING PROTEIN"/>
    <property type="match status" value="1"/>
</dbReference>
<organism evidence="2 3">
    <name type="scientific">Effrenium voratum</name>
    <dbReference type="NCBI Taxonomy" id="2562239"/>
    <lineage>
        <taxon>Eukaryota</taxon>
        <taxon>Sar</taxon>
        <taxon>Alveolata</taxon>
        <taxon>Dinophyceae</taxon>
        <taxon>Suessiales</taxon>
        <taxon>Symbiodiniaceae</taxon>
        <taxon>Effrenium</taxon>
    </lineage>
</organism>
<dbReference type="CDD" id="cd10527">
    <property type="entry name" value="SET_LSMT"/>
    <property type="match status" value="1"/>
</dbReference>
<reference evidence="2" key="1">
    <citation type="submission" date="2023-08" db="EMBL/GenBank/DDBJ databases">
        <authorList>
            <person name="Chen Y."/>
            <person name="Shah S."/>
            <person name="Dougan E. K."/>
            <person name="Thang M."/>
            <person name="Chan C."/>
        </authorList>
    </citation>
    <scope>NUCLEOTIDE SEQUENCE</scope>
</reference>
<dbReference type="Proteomes" id="UP001178507">
    <property type="component" value="Unassembled WGS sequence"/>
</dbReference>
<keyword evidence="3" id="KW-1185">Reference proteome</keyword>
<gene>
    <name evidence="2" type="ORF">EVOR1521_LOCUS10759</name>
</gene>
<protein>
    <recommendedName>
        <fullName evidence="4">SET domain-containing protein</fullName>
    </recommendedName>
</protein>
<dbReference type="GO" id="GO:0016279">
    <property type="term" value="F:protein-lysine N-methyltransferase activity"/>
    <property type="evidence" value="ECO:0007669"/>
    <property type="project" value="TreeGrafter"/>
</dbReference>
<evidence type="ECO:0008006" key="4">
    <source>
        <dbReference type="Google" id="ProtNLM"/>
    </source>
</evidence>
<feature type="signal peptide" evidence="1">
    <location>
        <begin position="1"/>
        <end position="17"/>
    </location>
</feature>
<evidence type="ECO:0000313" key="2">
    <source>
        <dbReference type="EMBL" id="CAJ1383720.1"/>
    </source>
</evidence>
<evidence type="ECO:0000256" key="1">
    <source>
        <dbReference type="SAM" id="SignalP"/>
    </source>
</evidence>
<keyword evidence="1" id="KW-0732">Signal</keyword>
<dbReference type="InterPro" id="IPR046341">
    <property type="entry name" value="SET_dom_sf"/>
</dbReference>
<dbReference type="EMBL" id="CAUJNA010001044">
    <property type="protein sequence ID" value="CAJ1383720.1"/>
    <property type="molecule type" value="Genomic_DNA"/>
</dbReference>
<dbReference type="PANTHER" id="PTHR13271">
    <property type="entry name" value="UNCHARACTERIZED PUTATIVE METHYLTRANSFERASE"/>
    <property type="match status" value="1"/>
</dbReference>
<feature type="non-terminal residue" evidence="2">
    <location>
        <position position="1"/>
    </location>
</feature>
<accession>A0AA36I9Z3</accession>
<comment type="caution">
    <text evidence="2">The sequence shown here is derived from an EMBL/GenBank/DDBJ whole genome shotgun (WGS) entry which is preliminary data.</text>
</comment>